<gene>
    <name evidence="2" type="ORF">SAMN05877753_10665</name>
</gene>
<sequence>MYGLQLVITLFLTVIVIWNIVLITHPFHRKKLGAKIFPKGARAGKGIKQIRSTESFQYKMGQVFLYFYTPISIYTIFYLILSKGSWELVAFGLIMVAVSLASYTMFSNVLEVREKGILIYGVNVPISNLQSWTWAGHDENRLRVYQQEPIFKLFKRVTTTELPLELKEDLQDWLKKNK</sequence>
<keyword evidence="3" id="KW-1185">Reference proteome</keyword>
<protein>
    <recommendedName>
        <fullName evidence="4">DUF5673 domain-containing protein</fullName>
    </recommendedName>
</protein>
<dbReference type="EMBL" id="OAOP01000006">
    <property type="protein sequence ID" value="SNX72438.1"/>
    <property type="molecule type" value="Genomic_DNA"/>
</dbReference>
<keyword evidence="1" id="KW-0472">Membrane</keyword>
<dbReference type="Proteomes" id="UP000219546">
    <property type="component" value="Unassembled WGS sequence"/>
</dbReference>
<organism evidence="2 3">
    <name type="scientific">Bacillus oleivorans</name>
    <dbReference type="NCBI Taxonomy" id="1448271"/>
    <lineage>
        <taxon>Bacteria</taxon>
        <taxon>Bacillati</taxon>
        <taxon>Bacillota</taxon>
        <taxon>Bacilli</taxon>
        <taxon>Bacillales</taxon>
        <taxon>Bacillaceae</taxon>
        <taxon>Bacillus</taxon>
    </lineage>
</organism>
<accession>A0A285CZE2</accession>
<reference evidence="2 3" key="1">
    <citation type="submission" date="2017-08" db="EMBL/GenBank/DDBJ databases">
        <authorList>
            <person name="de Groot N.N."/>
        </authorList>
    </citation>
    <scope>NUCLEOTIDE SEQUENCE [LARGE SCALE GENOMIC DNA]</scope>
    <source>
        <strain evidence="2 3">JC228</strain>
    </source>
</reference>
<dbReference type="RefSeq" id="WP_097159232.1">
    <property type="nucleotide sequence ID" value="NZ_JBEPMQ010000005.1"/>
</dbReference>
<name>A0A285CZE2_9BACI</name>
<dbReference type="AlphaFoldDB" id="A0A285CZE2"/>
<feature type="transmembrane region" description="Helical" evidence="1">
    <location>
        <begin position="6"/>
        <end position="27"/>
    </location>
</feature>
<feature type="transmembrane region" description="Helical" evidence="1">
    <location>
        <begin position="63"/>
        <end position="82"/>
    </location>
</feature>
<proteinExistence type="predicted"/>
<keyword evidence="1" id="KW-1133">Transmembrane helix</keyword>
<keyword evidence="1" id="KW-0812">Transmembrane</keyword>
<evidence type="ECO:0000256" key="1">
    <source>
        <dbReference type="SAM" id="Phobius"/>
    </source>
</evidence>
<feature type="transmembrane region" description="Helical" evidence="1">
    <location>
        <begin position="88"/>
        <end position="106"/>
    </location>
</feature>
<evidence type="ECO:0000313" key="2">
    <source>
        <dbReference type="EMBL" id="SNX72438.1"/>
    </source>
</evidence>
<evidence type="ECO:0000313" key="3">
    <source>
        <dbReference type="Proteomes" id="UP000219546"/>
    </source>
</evidence>
<evidence type="ECO:0008006" key="4">
    <source>
        <dbReference type="Google" id="ProtNLM"/>
    </source>
</evidence>